<comment type="caution">
    <text evidence="4">The sequence shown here is derived from an EMBL/GenBank/DDBJ whole genome shotgun (WGS) entry which is preliminary data.</text>
</comment>
<evidence type="ECO:0000256" key="1">
    <source>
        <dbReference type="ARBA" id="ARBA00022729"/>
    </source>
</evidence>
<dbReference type="InterPro" id="IPR011042">
    <property type="entry name" value="6-blade_b-propeller_TolB-like"/>
</dbReference>
<accession>A0ABW5WME4</accession>
<evidence type="ECO:0000259" key="3">
    <source>
        <dbReference type="Pfam" id="PF18962"/>
    </source>
</evidence>
<protein>
    <submittedName>
        <fullName evidence="4">PQQ-dependent sugar dehydrogenase</fullName>
    </submittedName>
</protein>
<organism evidence="4 5">
    <name type="scientific">Lacinutrix iliipiscaria</name>
    <dbReference type="NCBI Taxonomy" id="1230532"/>
    <lineage>
        <taxon>Bacteria</taxon>
        <taxon>Pseudomonadati</taxon>
        <taxon>Bacteroidota</taxon>
        <taxon>Flavobacteriia</taxon>
        <taxon>Flavobacteriales</taxon>
        <taxon>Flavobacteriaceae</taxon>
        <taxon>Lacinutrix</taxon>
    </lineage>
</organism>
<dbReference type="InterPro" id="IPR011041">
    <property type="entry name" value="Quinoprot_gluc/sorb_DH_b-prop"/>
</dbReference>
<dbReference type="InterPro" id="IPR012938">
    <property type="entry name" value="Glc/Sorbosone_DH"/>
</dbReference>
<feature type="domain" description="Secretion system C-terminal sorting" evidence="3">
    <location>
        <begin position="392"/>
        <end position="465"/>
    </location>
</feature>
<dbReference type="Pfam" id="PF18962">
    <property type="entry name" value="Por_Secre_tail"/>
    <property type="match status" value="1"/>
</dbReference>
<dbReference type="Proteomes" id="UP001597533">
    <property type="component" value="Unassembled WGS sequence"/>
</dbReference>
<dbReference type="EMBL" id="JBHUOV010000002">
    <property type="protein sequence ID" value="MFD2823908.1"/>
    <property type="molecule type" value="Genomic_DNA"/>
</dbReference>
<sequence>MKNSITLIIALIAIQIYAQDIEIEAFATGLSNPVSIKHAGDDRLFVVERRGTIQILDENGNLNATPFLDIDPLTIGGGESGLLGLAFHPNYSANSYFYVNYTNNSGDTVVSRFTANSPTSDTADPSSELILMTIDQPFGNHNGGDLAFGPNDGYLYIATGDGGSGGDPGDRAQDLSTPLGKLLRIDVDNTSDGNNYAIPADNPLFGSTSLVQEIWSYGLRNPWRFSFDRDTGEVWIADVGQNEIEEINMVSGTSPAINYGWRCYEGNSSYNLSDCPDPSTLQFPVAEYTHSSSGPSKCSITGGYRYRGTAQPTLSGLYFFADYCSSEIGILEFDGTNWNMSFTEQYTGNNWSGFGEDINGEIYIAGLSSGDIYKIIDAELSVSEASLSDIKIYPNPVNDVLIIDNSIASINIKTIHVFDLHGKRISSINNPTENMTSISTKSMLSGFYLVEVTTTDGRKQTTKLIKN</sequence>
<evidence type="ECO:0000259" key="2">
    <source>
        <dbReference type="Pfam" id="PF07995"/>
    </source>
</evidence>
<dbReference type="SUPFAM" id="SSF50952">
    <property type="entry name" value="Soluble quinoprotein glucose dehydrogenase"/>
    <property type="match status" value="1"/>
</dbReference>
<dbReference type="InterPro" id="IPR026444">
    <property type="entry name" value="Secre_tail"/>
</dbReference>
<dbReference type="NCBIfam" id="TIGR04183">
    <property type="entry name" value="Por_Secre_tail"/>
    <property type="match status" value="1"/>
</dbReference>
<dbReference type="Gene3D" id="2.120.10.30">
    <property type="entry name" value="TolB, C-terminal domain"/>
    <property type="match status" value="1"/>
</dbReference>
<dbReference type="PANTHER" id="PTHR19328">
    <property type="entry name" value="HEDGEHOG-INTERACTING PROTEIN"/>
    <property type="match status" value="1"/>
</dbReference>
<dbReference type="Pfam" id="PF07995">
    <property type="entry name" value="GSDH"/>
    <property type="match status" value="1"/>
</dbReference>
<feature type="domain" description="Glucose/Sorbosone dehydrogenase" evidence="2">
    <location>
        <begin position="30"/>
        <end position="336"/>
    </location>
</feature>
<reference evidence="5" key="1">
    <citation type="journal article" date="2019" name="Int. J. Syst. Evol. Microbiol.">
        <title>The Global Catalogue of Microorganisms (GCM) 10K type strain sequencing project: providing services to taxonomists for standard genome sequencing and annotation.</title>
        <authorList>
            <consortium name="The Broad Institute Genomics Platform"/>
            <consortium name="The Broad Institute Genome Sequencing Center for Infectious Disease"/>
            <person name="Wu L."/>
            <person name="Ma J."/>
        </authorList>
    </citation>
    <scope>NUCLEOTIDE SEQUENCE [LARGE SCALE GENOMIC DNA]</scope>
    <source>
        <strain evidence="5">KCTC 32141</strain>
    </source>
</reference>
<dbReference type="RefSeq" id="WP_183488208.1">
    <property type="nucleotide sequence ID" value="NZ_JBHUOV010000002.1"/>
</dbReference>
<keyword evidence="5" id="KW-1185">Reference proteome</keyword>
<gene>
    <name evidence="4" type="ORF">ACFS5M_09520</name>
</gene>
<dbReference type="PANTHER" id="PTHR19328:SF75">
    <property type="entry name" value="ALDOSE SUGAR DEHYDROGENASE YLII"/>
    <property type="match status" value="1"/>
</dbReference>
<name>A0ABW5WME4_9FLAO</name>
<evidence type="ECO:0000313" key="4">
    <source>
        <dbReference type="EMBL" id="MFD2823908.1"/>
    </source>
</evidence>
<keyword evidence="1" id="KW-0732">Signal</keyword>
<proteinExistence type="predicted"/>
<evidence type="ECO:0000313" key="5">
    <source>
        <dbReference type="Proteomes" id="UP001597533"/>
    </source>
</evidence>